<dbReference type="CDD" id="cd02440">
    <property type="entry name" value="AdoMet_MTases"/>
    <property type="match status" value="1"/>
</dbReference>
<dbReference type="GO" id="GO:0008757">
    <property type="term" value="F:S-adenosylmethionine-dependent methyltransferase activity"/>
    <property type="evidence" value="ECO:0007669"/>
    <property type="project" value="InterPro"/>
</dbReference>
<dbReference type="SUPFAM" id="SSF53335">
    <property type="entry name" value="S-adenosyl-L-methionine-dependent methyltransferases"/>
    <property type="match status" value="1"/>
</dbReference>
<name>E1QFV2_DESB2</name>
<dbReference type="Gene3D" id="3.40.50.150">
    <property type="entry name" value="Vaccinia Virus protein VP39"/>
    <property type="match status" value="1"/>
</dbReference>
<keyword evidence="3" id="KW-1185">Reference proteome</keyword>
<dbReference type="HOGENOM" id="CLU_062440_3_1_7"/>
<dbReference type="PANTHER" id="PTHR43591:SF78">
    <property type="entry name" value="SLR0407 PROTEIN"/>
    <property type="match status" value="1"/>
</dbReference>
<proteinExistence type="predicted"/>
<dbReference type="Proteomes" id="UP000009047">
    <property type="component" value="Chromosome"/>
</dbReference>
<sequence length="273" mass="28697">MSDAEAYLATGFKDVDANQDAAKLISCLSFLRSLPAVSAYKKRALAGLRLEPGGVAADIGCGLGHDLPELAQGVGPGGVVVGVDSSGKLLAEARRTARHPAVWLLRCDAHRLALADASLDAVRADRTLQHVADPDRVIAEMIRALRPGGRLCCAEPDWPSFAIDCDDVATAALVAARWRGGFRNPDIGHKLAGKLRAAGLQGVWVEGYDLLAQGLEAVDAVYDIGATARLLAADDPPAARRLTSWLEGLARRDRAVSASVTVFVVGGRKPPTP</sequence>
<dbReference type="STRING" id="644282.Deba_1194"/>
<dbReference type="GO" id="GO:0032259">
    <property type="term" value="P:methylation"/>
    <property type="evidence" value="ECO:0007669"/>
    <property type="project" value="UniProtKB-KW"/>
</dbReference>
<dbReference type="InterPro" id="IPR029063">
    <property type="entry name" value="SAM-dependent_MTases_sf"/>
</dbReference>
<dbReference type="AlphaFoldDB" id="E1QFV2"/>
<dbReference type="RefSeq" id="WP_013258016.1">
    <property type="nucleotide sequence ID" value="NC_014365.1"/>
</dbReference>
<dbReference type="eggNOG" id="COG2226">
    <property type="taxonomic scope" value="Bacteria"/>
</dbReference>
<accession>E1QFV2</accession>
<evidence type="ECO:0000313" key="3">
    <source>
        <dbReference type="Proteomes" id="UP000009047"/>
    </source>
</evidence>
<gene>
    <name evidence="2" type="ordered locus">Deba_1194</name>
</gene>
<dbReference type="InterPro" id="IPR013216">
    <property type="entry name" value="Methyltransf_11"/>
</dbReference>
<dbReference type="PANTHER" id="PTHR43591">
    <property type="entry name" value="METHYLTRANSFERASE"/>
    <property type="match status" value="1"/>
</dbReference>
<keyword evidence="2" id="KW-0489">Methyltransferase</keyword>
<evidence type="ECO:0000313" key="2">
    <source>
        <dbReference type="EMBL" id="ADK84562.1"/>
    </source>
</evidence>
<feature type="domain" description="Methyltransferase type 11" evidence="1">
    <location>
        <begin position="58"/>
        <end position="153"/>
    </location>
</feature>
<dbReference type="KEGG" id="dbr:Deba_1194"/>
<dbReference type="Pfam" id="PF08241">
    <property type="entry name" value="Methyltransf_11"/>
    <property type="match status" value="1"/>
</dbReference>
<evidence type="ECO:0000259" key="1">
    <source>
        <dbReference type="Pfam" id="PF08241"/>
    </source>
</evidence>
<dbReference type="EMBL" id="CP002085">
    <property type="protein sequence ID" value="ADK84562.1"/>
    <property type="molecule type" value="Genomic_DNA"/>
</dbReference>
<keyword evidence="2" id="KW-0808">Transferase</keyword>
<reference evidence="2 3" key="1">
    <citation type="journal article" date="2010" name="Stand. Genomic Sci.">
        <title>Complete genome sequence of Desulfarculus baarsii type strain (2st14).</title>
        <authorList>
            <person name="Sun H."/>
            <person name="Spring S."/>
            <person name="Lapidus A."/>
            <person name="Davenport K."/>
            <person name="Del Rio T.G."/>
            <person name="Tice H."/>
            <person name="Nolan M."/>
            <person name="Copeland A."/>
            <person name="Cheng J.F."/>
            <person name="Lucas S."/>
            <person name="Tapia R."/>
            <person name="Goodwin L."/>
            <person name="Pitluck S."/>
            <person name="Ivanova N."/>
            <person name="Pagani I."/>
            <person name="Mavromatis K."/>
            <person name="Ovchinnikova G."/>
            <person name="Pati A."/>
            <person name="Chen A."/>
            <person name="Palaniappan K."/>
            <person name="Hauser L."/>
            <person name="Chang Y.J."/>
            <person name="Jeffries C.D."/>
            <person name="Detter J.C."/>
            <person name="Han C."/>
            <person name="Rohde M."/>
            <person name="Brambilla E."/>
            <person name="Goker M."/>
            <person name="Woyke T."/>
            <person name="Bristow J."/>
            <person name="Eisen J.A."/>
            <person name="Markowitz V."/>
            <person name="Hugenholtz P."/>
            <person name="Kyrpides N.C."/>
            <person name="Klenk H.P."/>
            <person name="Land M."/>
        </authorList>
    </citation>
    <scope>NUCLEOTIDE SEQUENCE [LARGE SCALE GENOMIC DNA]</scope>
    <source>
        <strain evidence="3">ATCC 33931 / DSM 2075 / LMG 7858 / VKM B-1802 / 2st14</strain>
    </source>
</reference>
<organism evidence="2 3">
    <name type="scientific">Desulfarculus baarsii (strain ATCC 33931 / DSM 2075 / LMG 7858 / VKM B-1802 / 2st14)</name>
    <dbReference type="NCBI Taxonomy" id="644282"/>
    <lineage>
        <taxon>Bacteria</taxon>
        <taxon>Pseudomonadati</taxon>
        <taxon>Thermodesulfobacteriota</taxon>
        <taxon>Desulfarculia</taxon>
        <taxon>Desulfarculales</taxon>
        <taxon>Desulfarculaceae</taxon>
        <taxon>Desulfarculus</taxon>
    </lineage>
</organism>
<protein>
    <submittedName>
        <fullName evidence="2">Methyltransferase type 11</fullName>
    </submittedName>
</protein>